<dbReference type="SUPFAM" id="SSF50199">
    <property type="entry name" value="Staphylococcal nuclease"/>
    <property type="match status" value="1"/>
</dbReference>
<organism evidence="3 4">
    <name type="scientific">Jeongeupia naejangsanensis</name>
    <dbReference type="NCBI Taxonomy" id="613195"/>
    <lineage>
        <taxon>Bacteria</taxon>
        <taxon>Pseudomonadati</taxon>
        <taxon>Pseudomonadota</taxon>
        <taxon>Betaproteobacteria</taxon>
        <taxon>Neisseriales</taxon>
        <taxon>Chitinibacteraceae</taxon>
        <taxon>Jeongeupia</taxon>
    </lineage>
</organism>
<comment type="caution">
    <text evidence="3">The sequence shown here is derived from an EMBL/GenBank/DDBJ whole genome shotgun (WGS) entry which is preliminary data.</text>
</comment>
<dbReference type="EMBL" id="JAESND010000004">
    <property type="protein sequence ID" value="MBM3116270.1"/>
    <property type="molecule type" value="Genomic_DNA"/>
</dbReference>
<evidence type="ECO:0000313" key="3">
    <source>
        <dbReference type="EMBL" id="MBM3116270.1"/>
    </source>
</evidence>
<dbReference type="PANTHER" id="PTHR12302">
    <property type="entry name" value="EBNA2 BINDING PROTEIN P100"/>
    <property type="match status" value="1"/>
</dbReference>
<keyword evidence="1" id="KW-0812">Transmembrane</keyword>
<evidence type="ECO:0000256" key="1">
    <source>
        <dbReference type="SAM" id="Phobius"/>
    </source>
</evidence>
<dbReference type="Proteomes" id="UP000809431">
    <property type="component" value="Unassembled WGS sequence"/>
</dbReference>
<dbReference type="InterPro" id="IPR002071">
    <property type="entry name" value="Thermonucl_AS"/>
</dbReference>
<accession>A0ABS2BLD7</accession>
<gene>
    <name evidence="3" type="ORF">JMJ54_10535</name>
</gene>
<proteinExistence type="predicted"/>
<dbReference type="InterPro" id="IPR035437">
    <property type="entry name" value="SNase_OB-fold_sf"/>
</dbReference>
<dbReference type="Gene3D" id="2.40.50.90">
    <property type="match status" value="1"/>
</dbReference>
<sequence length="198" mass="22047">MARRIGQREIRALTTLFTARALPARIGALLVLAVAAWAWWNEGRAAPGALTSGLAIHGTVVGIADGDTLTLLDADRREYRLRLAFIDAPEKAQPYGNAAKQALSDRVYRKVVDAEVIDVDRYQRGVVLIRLDGEDINYAQVKDGLAWHYTRYAGKQSRSDFEAYEAALQAARTGRLGLWQQPGAEPPWDFRRNKRAAE</sequence>
<dbReference type="PROSITE" id="PS01123">
    <property type="entry name" value="TNASE_1"/>
    <property type="match status" value="1"/>
</dbReference>
<feature type="domain" description="TNase-like" evidence="2">
    <location>
        <begin position="54"/>
        <end position="181"/>
    </location>
</feature>
<name>A0ABS2BLD7_9NEIS</name>
<feature type="transmembrane region" description="Helical" evidence="1">
    <location>
        <begin position="21"/>
        <end position="40"/>
    </location>
</feature>
<keyword evidence="1" id="KW-0472">Membrane</keyword>
<reference evidence="3 4" key="1">
    <citation type="submission" date="2021-01" db="EMBL/GenBank/DDBJ databases">
        <title>Draft Genome Sequence and Polyhydroxyalkanoate Biosynthetic Potential of Jeongeupia naejangsanensis Type Strain DSM 24253.</title>
        <authorList>
            <person name="Turrini P."/>
            <person name="Artuso I."/>
            <person name="Lugli G.A."/>
            <person name="Frangipani E."/>
            <person name="Ventura M."/>
            <person name="Visca P."/>
        </authorList>
    </citation>
    <scope>NUCLEOTIDE SEQUENCE [LARGE SCALE GENOMIC DNA]</scope>
    <source>
        <strain evidence="3 4">DSM 24253</strain>
    </source>
</reference>
<protein>
    <submittedName>
        <fullName evidence="3">Thermonuclease family protein</fullName>
    </submittedName>
</protein>
<dbReference type="Pfam" id="PF00565">
    <property type="entry name" value="SNase"/>
    <property type="match status" value="1"/>
</dbReference>
<evidence type="ECO:0000313" key="4">
    <source>
        <dbReference type="Proteomes" id="UP000809431"/>
    </source>
</evidence>
<dbReference type="RefSeq" id="WP_203538481.1">
    <property type="nucleotide sequence ID" value="NZ_JAESND010000004.1"/>
</dbReference>
<evidence type="ECO:0000259" key="2">
    <source>
        <dbReference type="PROSITE" id="PS50830"/>
    </source>
</evidence>
<dbReference type="InterPro" id="IPR016071">
    <property type="entry name" value="Staphylococal_nuclease_OB-fold"/>
</dbReference>
<dbReference type="PANTHER" id="PTHR12302:SF26">
    <property type="entry name" value="BLR1266 PROTEIN"/>
    <property type="match status" value="1"/>
</dbReference>
<keyword evidence="4" id="KW-1185">Reference proteome</keyword>
<keyword evidence="1" id="KW-1133">Transmembrane helix</keyword>
<dbReference type="SMART" id="SM00318">
    <property type="entry name" value="SNc"/>
    <property type="match status" value="1"/>
</dbReference>
<dbReference type="PROSITE" id="PS50830">
    <property type="entry name" value="TNASE_3"/>
    <property type="match status" value="1"/>
</dbReference>